<protein>
    <submittedName>
        <fullName evidence="3">Uncharacterized protein</fullName>
    </submittedName>
</protein>
<evidence type="ECO:0000256" key="2">
    <source>
        <dbReference type="SAM" id="Phobius"/>
    </source>
</evidence>
<keyword evidence="4" id="KW-1185">Reference proteome</keyword>
<keyword evidence="2" id="KW-0472">Membrane</keyword>
<evidence type="ECO:0000313" key="4">
    <source>
        <dbReference type="Proteomes" id="UP000318741"/>
    </source>
</evidence>
<feature type="compositionally biased region" description="Pro residues" evidence="1">
    <location>
        <begin position="1"/>
        <end position="12"/>
    </location>
</feature>
<dbReference type="Proteomes" id="UP000318741">
    <property type="component" value="Chromosome"/>
</dbReference>
<evidence type="ECO:0000313" key="3">
    <source>
        <dbReference type="EMBL" id="QDT15056.1"/>
    </source>
</evidence>
<feature type="compositionally biased region" description="Low complexity" evidence="1">
    <location>
        <begin position="13"/>
        <end position="29"/>
    </location>
</feature>
<evidence type="ECO:0000256" key="1">
    <source>
        <dbReference type="SAM" id="MobiDB-lite"/>
    </source>
</evidence>
<keyword evidence="2" id="KW-0812">Transmembrane</keyword>
<sequence length="213" mass="22805">MTSPVPPDPPASPGAAVPSAPPAGAVTSTASAREAGRRVFWDLPRERPVSAAVFALVVVASAAALFGWLPGGWVEALDRCTIVVAFGALWFSLMTFWHEFREERLGAERIAVVVADGAGREVVVRYRPRRRDLTRGELGGVLAMPLGGGHYNRGAIFEPAFQVREGEAESPFERTLAGRTDRLVIRVAPQAFDEYRAQIAEAARGGDRTPGAA</sequence>
<feature type="region of interest" description="Disordered" evidence="1">
    <location>
        <begin position="1"/>
        <end position="29"/>
    </location>
</feature>
<reference evidence="3 4" key="1">
    <citation type="submission" date="2019-02" db="EMBL/GenBank/DDBJ databases">
        <title>Deep-cultivation of Planctomycetes and their phenomic and genomic characterization uncovers novel biology.</title>
        <authorList>
            <person name="Wiegand S."/>
            <person name="Jogler M."/>
            <person name="Boedeker C."/>
            <person name="Pinto D."/>
            <person name="Vollmers J."/>
            <person name="Rivas-Marin E."/>
            <person name="Kohn T."/>
            <person name="Peeters S.H."/>
            <person name="Heuer A."/>
            <person name="Rast P."/>
            <person name="Oberbeckmann S."/>
            <person name="Bunk B."/>
            <person name="Jeske O."/>
            <person name="Meyerdierks A."/>
            <person name="Storesund J.E."/>
            <person name="Kallscheuer N."/>
            <person name="Luecker S."/>
            <person name="Lage O.M."/>
            <person name="Pohl T."/>
            <person name="Merkel B.J."/>
            <person name="Hornburger P."/>
            <person name="Mueller R.-W."/>
            <person name="Bruemmer F."/>
            <person name="Labrenz M."/>
            <person name="Spormann A.M."/>
            <person name="Op den Camp H."/>
            <person name="Overmann J."/>
            <person name="Amann R."/>
            <person name="Jetten M.S.M."/>
            <person name="Mascher T."/>
            <person name="Medema M.H."/>
            <person name="Devos D.P."/>
            <person name="Kaster A.-K."/>
            <person name="Ovreas L."/>
            <person name="Rohde M."/>
            <person name="Galperin M.Y."/>
            <person name="Jogler C."/>
        </authorList>
    </citation>
    <scope>NUCLEOTIDE SEQUENCE [LARGE SCALE GENOMIC DNA]</scope>
    <source>
        <strain evidence="3 4">CA12</strain>
    </source>
</reference>
<feature type="transmembrane region" description="Helical" evidence="2">
    <location>
        <begin position="48"/>
        <end position="69"/>
    </location>
</feature>
<feature type="transmembrane region" description="Helical" evidence="2">
    <location>
        <begin position="81"/>
        <end position="100"/>
    </location>
</feature>
<dbReference type="EMBL" id="CP036265">
    <property type="protein sequence ID" value="QDT15056.1"/>
    <property type="molecule type" value="Genomic_DNA"/>
</dbReference>
<name>A0A517P6P6_9PLAN</name>
<dbReference type="KEGG" id="acaf:CA12_11360"/>
<organism evidence="3 4">
    <name type="scientific">Alienimonas californiensis</name>
    <dbReference type="NCBI Taxonomy" id="2527989"/>
    <lineage>
        <taxon>Bacteria</taxon>
        <taxon>Pseudomonadati</taxon>
        <taxon>Planctomycetota</taxon>
        <taxon>Planctomycetia</taxon>
        <taxon>Planctomycetales</taxon>
        <taxon>Planctomycetaceae</taxon>
        <taxon>Alienimonas</taxon>
    </lineage>
</organism>
<proteinExistence type="predicted"/>
<dbReference type="AlphaFoldDB" id="A0A517P6P6"/>
<accession>A0A517P6P6</accession>
<keyword evidence="2" id="KW-1133">Transmembrane helix</keyword>
<gene>
    <name evidence="3" type="ORF">CA12_11360</name>
</gene>